<gene>
    <name evidence="1" type="ORF">OTU49_001811</name>
</gene>
<dbReference type="EMBL" id="JARKIK010000028">
    <property type="protein sequence ID" value="KAK8742336.1"/>
    <property type="molecule type" value="Genomic_DNA"/>
</dbReference>
<name>A0AAW0XRA6_CHEQU</name>
<reference evidence="1 2" key="1">
    <citation type="journal article" date="2024" name="BMC Genomics">
        <title>Genome assembly of redclaw crayfish (Cherax quadricarinatus) provides insights into its immune adaptation and hypoxia tolerance.</title>
        <authorList>
            <person name="Liu Z."/>
            <person name="Zheng J."/>
            <person name="Li H."/>
            <person name="Fang K."/>
            <person name="Wang S."/>
            <person name="He J."/>
            <person name="Zhou D."/>
            <person name="Weng S."/>
            <person name="Chi M."/>
            <person name="Gu Z."/>
            <person name="He J."/>
            <person name="Li F."/>
            <person name="Wang M."/>
        </authorList>
    </citation>
    <scope>NUCLEOTIDE SEQUENCE [LARGE SCALE GENOMIC DNA]</scope>
    <source>
        <strain evidence="1">ZL_2023a</strain>
    </source>
</reference>
<sequence length="100" mass="11121">MSLSKHTPSIAVLSKVRIHRYHNSSDPQKATSAVSVLEMPFINLGYDKPSGLKIDVIANPPSLKHQAMDLYFITSDKMCYMLDTLDYICLVSFLISSLSA</sequence>
<organism evidence="1 2">
    <name type="scientific">Cherax quadricarinatus</name>
    <name type="common">Australian red claw crayfish</name>
    <dbReference type="NCBI Taxonomy" id="27406"/>
    <lineage>
        <taxon>Eukaryota</taxon>
        <taxon>Metazoa</taxon>
        <taxon>Ecdysozoa</taxon>
        <taxon>Arthropoda</taxon>
        <taxon>Crustacea</taxon>
        <taxon>Multicrustacea</taxon>
        <taxon>Malacostraca</taxon>
        <taxon>Eumalacostraca</taxon>
        <taxon>Eucarida</taxon>
        <taxon>Decapoda</taxon>
        <taxon>Pleocyemata</taxon>
        <taxon>Astacidea</taxon>
        <taxon>Parastacoidea</taxon>
        <taxon>Parastacidae</taxon>
        <taxon>Cherax</taxon>
    </lineage>
</organism>
<evidence type="ECO:0000313" key="1">
    <source>
        <dbReference type="EMBL" id="KAK8742336.1"/>
    </source>
</evidence>
<dbReference type="AlphaFoldDB" id="A0AAW0XRA6"/>
<evidence type="ECO:0000313" key="2">
    <source>
        <dbReference type="Proteomes" id="UP001445076"/>
    </source>
</evidence>
<comment type="caution">
    <text evidence="1">The sequence shown here is derived from an EMBL/GenBank/DDBJ whole genome shotgun (WGS) entry which is preliminary data.</text>
</comment>
<keyword evidence="2" id="KW-1185">Reference proteome</keyword>
<accession>A0AAW0XRA6</accession>
<protein>
    <submittedName>
        <fullName evidence="1">Uncharacterized protein</fullName>
    </submittedName>
</protein>
<dbReference type="Proteomes" id="UP001445076">
    <property type="component" value="Unassembled WGS sequence"/>
</dbReference>
<proteinExistence type="predicted"/>